<organism evidence="10 11">
    <name type="scientific">Allofranklinella schreckenbergeri</name>
    <dbReference type="NCBI Taxonomy" id="1076744"/>
    <lineage>
        <taxon>Bacteria</taxon>
        <taxon>Pseudomonadati</taxon>
        <taxon>Pseudomonadota</taxon>
        <taxon>Betaproteobacteria</taxon>
        <taxon>Burkholderiales</taxon>
        <taxon>Comamonadaceae</taxon>
        <taxon>Allofranklinella</taxon>
    </lineage>
</organism>
<dbReference type="CDD" id="cd01992">
    <property type="entry name" value="TilS_N"/>
    <property type="match status" value="1"/>
</dbReference>
<dbReference type="InterPro" id="IPR015262">
    <property type="entry name" value="tRNA_Ile_lys_synt_subst-bd"/>
</dbReference>
<dbReference type="SUPFAM" id="SSF82829">
    <property type="entry name" value="MesJ substrate recognition domain-like"/>
    <property type="match status" value="1"/>
</dbReference>
<keyword evidence="4 7" id="KW-0547">Nucleotide-binding</keyword>
<evidence type="ECO:0000256" key="6">
    <source>
        <dbReference type="ARBA" id="ARBA00048539"/>
    </source>
</evidence>
<evidence type="ECO:0000313" key="11">
    <source>
        <dbReference type="Proteomes" id="UP000267035"/>
    </source>
</evidence>
<comment type="catalytic activity">
    <reaction evidence="6 7">
        <text>cytidine(34) in tRNA(Ile2) + L-lysine + ATP = lysidine(34) in tRNA(Ile2) + AMP + diphosphate + H(+)</text>
        <dbReference type="Rhea" id="RHEA:43744"/>
        <dbReference type="Rhea" id="RHEA-COMP:10625"/>
        <dbReference type="Rhea" id="RHEA-COMP:10670"/>
        <dbReference type="ChEBI" id="CHEBI:15378"/>
        <dbReference type="ChEBI" id="CHEBI:30616"/>
        <dbReference type="ChEBI" id="CHEBI:32551"/>
        <dbReference type="ChEBI" id="CHEBI:33019"/>
        <dbReference type="ChEBI" id="CHEBI:82748"/>
        <dbReference type="ChEBI" id="CHEBI:83665"/>
        <dbReference type="ChEBI" id="CHEBI:456215"/>
        <dbReference type="EC" id="6.3.4.19"/>
    </reaction>
</comment>
<dbReference type="InterPro" id="IPR012094">
    <property type="entry name" value="tRNA_Ile_lys_synt"/>
</dbReference>
<dbReference type="SUPFAM" id="SSF52402">
    <property type="entry name" value="Adenine nucleotide alpha hydrolases-like"/>
    <property type="match status" value="1"/>
</dbReference>
<evidence type="ECO:0000256" key="1">
    <source>
        <dbReference type="ARBA" id="ARBA00022490"/>
    </source>
</evidence>
<keyword evidence="2 7" id="KW-0436">Ligase</keyword>
<dbReference type="EMBL" id="RDQL01000006">
    <property type="protein sequence ID" value="RMX00248.1"/>
    <property type="molecule type" value="Genomic_DNA"/>
</dbReference>
<proteinExistence type="inferred from homology"/>
<keyword evidence="3 7" id="KW-0819">tRNA processing</keyword>
<gene>
    <name evidence="7 10" type="primary">tilS</name>
    <name evidence="10" type="ORF">EBQ25_06240</name>
</gene>
<dbReference type="RefSeq" id="WP_122253883.1">
    <property type="nucleotide sequence ID" value="NZ_RDQL01000006.1"/>
</dbReference>
<accession>A0A3M6QAR5</accession>
<evidence type="ECO:0000256" key="4">
    <source>
        <dbReference type="ARBA" id="ARBA00022741"/>
    </source>
</evidence>
<keyword evidence="11" id="KW-1185">Reference proteome</keyword>
<dbReference type="Proteomes" id="UP000267035">
    <property type="component" value="Unassembled WGS sequence"/>
</dbReference>
<dbReference type="AlphaFoldDB" id="A0A3M6QAR5"/>
<comment type="function">
    <text evidence="7">Ligates lysine onto the cytidine present at position 34 of the AUA codon-specific tRNA(Ile) that contains the anticodon CAU, in an ATP-dependent manner. Cytidine is converted to lysidine, thus changing the amino acid specificity of the tRNA from methionine to isoleucine.</text>
</comment>
<comment type="similarity">
    <text evidence="7">Belongs to the tRNA(Ile)-lysidine synthase family.</text>
</comment>
<evidence type="ECO:0000259" key="9">
    <source>
        <dbReference type="Pfam" id="PF09179"/>
    </source>
</evidence>
<dbReference type="Pfam" id="PF09179">
    <property type="entry name" value="TilS"/>
    <property type="match status" value="1"/>
</dbReference>
<dbReference type="PANTHER" id="PTHR43033">
    <property type="entry name" value="TRNA(ILE)-LYSIDINE SYNTHASE-RELATED"/>
    <property type="match status" value="1"/>
</dbReference>
<protein>
    <recommendedName>
        <fullName evidence="7">tRNA(Ile)-lysidine synthase</fullName>
        <ecNumber evidence="7">6.3.4.19</ecNumber>
    </recommendedName>
    <alternativeName>
        <fullName evidence="7">tRNA(Ile)-2-lysyl-cytidine synthase</fullName>
    </alternativeName>
    <alternativeName>
        <fullName evidence="7">tRNA(Ile)-lysidine synthetase</fullName>
    </alternativeName>
</protein>
<dbReference type="InterPro" id="IPR011063">
    <property type="entry name" value="TilS/TtcA_N"/>
</dbReference>
<evidence type="ECO:0000256" key="5">
    <source>
        <dbReference type="ARBA" id="ARBA00022840"/>
    </source>
</evidence>
<dbReference type="InterPro" id="IPR014729">
    <property type="entry name" value="Rossmann-like_a/b/a_fold"/>
</dbReference>
<dbReference type="EC" id="6.3.4.19" evidence="7"/>
<comment type="subcellular location">
    <subcellularLocation>
        <location evidence="7">Cytoplasm</location>
    </subcellularLocation>
</comment>
<evidence type="ECO:0000256" key="3">
    <source>
        <dbReference type="ARBA" id="ARBA00022694"/>
    </source>
</evidence>
<keyword evidence="1 7" id="KW-0963">Cytoplasm</keyword>
<evidence type="ECO:0000256" key="2">
    <source>
        <dbReference type="ARBA" id="ARBA00022598"/>
    </source>
</evidence>
<feature type="binding site" evidence="7">
    <location>
        <begin position="34"/>
        <end position="39"/>
    </location>
    <ligand>
        <name>ATP</name>
        <dbReference type="ChEBI" id="CHEBI:30616"/>
    </ligand>
</feature>
<dbReference type="Gene3D" id="3.40.50.620">
    <property type="entry name" value="HUPs"/>
    <property type="match status" value="1"/>
</dbReference>
<dbReference type="NCBIfam" id="TIGR02432">
    <property type="entry name" value="lysidine_TilS_N"/>
    <property type="match status" value="1"/>
</dbReference>
<evidence type="ECO:0000259" key="8">
    <source>
        <dbReference type="Pfam" id="PF01171"/>
    </source>
</evidence>
<evidence type="ECO:0000256" key="7">
    <source>
        <dbReference type="HAMAP-Rule" id="MF_01161"/>
    </source>
</evidence>
<name>A0A3M6QAR5_9BURK</name>
<dbReference type="InterPro" id="IPR012795">
    <property type="entry name" value="tRNA_Ile_lys_synt_N"/>
</dbReference>
<feature type="domain" description="tRNA(Ile)-lysidine/2-thiocytidine synthase N-terminal" evidence="8">
    <location>
        <begin position="30"/>
        <end position="214"/>
    </location>
</feature>
<dbReference type="GO" id="GO:0006400">
    <property type="term" value="P:tRNA modification"/>
    <property type="evidence" value="ECO:0007669"/>
    <property type="project" value="UniProtKB-UniRule"/>
</dbReference>
<dbReference type="GO" id="GO:0032267">
    <property type="term" value="F:tRNA(Ile)-lysidine synthase activity"/>
    <property type="evidence" value="ECO:0007669"/>
    <property type="project" value="UniProtKB-EC"/>
</dbReference>
<dbReference type="HAMAP" id="MF_01161">
    <property type="entry name" value="tRNA_Ile_lys_synt"/>
    <property type="match status" value="1"/>
</dbReference>
<dbReference type="Pfam" id="PF01171">
    <property type="entry name" value="ATP_bind_3"/>
    <property type="match status" value="1"/>
</dbReference>
<evidence type="ECO:0000313" key="10">
    <source>
        <dbReference type="EMBL" id="RMX00248.1"/>
    </source>
</evidence>
<comment type="caution">
    <text evidence="10">The sequence shown here is derived from an EMBL/GenBank/DDBJ whole genome shotgun (WGS) entry which is preliminary data.</text>
</comment>
<comment type="domain">
    <text evidence="7">The N-terminal region contains the highly conserved SGGXDS motif, predicted to be a P-loop motif involved in ATP binding.</text>
</comment>
<dbReference type="Gene3D" id="1.20.59.20">
    <property type="match status" value="1"/>
</dbReference>
<sequence length="339" mass="36837">MTPSRPSARQAQPGPIDQALQRWHPALPLAVAFSGGADSTALLLACWQRWPQQVAAIHVHHGLQAAADDFAAFCQHFCAQRGIALHTVHCNARPARGQSPEDAARQARYAALAQGAHALAATLGQPIASIALAQHADDQVETLLLALSRGAGLPGLAAMPAHWQRPDCPHLHWHRPLLQVPGAALRQWLRAQGQDWLEDPSNANPAFTRNRIRRQVLPALERAFPAFRSTFARSSAHAAQAQTLLEEIALQDWQAAGQRPAIAALQALSPARQANVLRYWLASVGATAQAAQLRELQKQIAACTTRGHRIRLKVGQGYVLRQGDALIWLQSNQPHQSNS</sequence>
<dbReference type="PANTHER" id="PTHR43033:SF1">
    <property type="entry name" value="TRNA(ILE)-LYSIDINE SYNTHASE-RELATED"/>
    <property type="match status" value="1"/>
</dbReference>
<dbReference type="GO" id="GO:0005524">
    <property type="term" value="F:ATP binding"/>
    <property type="evidence" value="ECO:0007669"/>
    <property type="project" value="UniProtKB-UniRule"/>
</dbReference>
<keyword evidence="5 7" id="KW-0067">ATP-binding</keyword>
<dbReference type="GO" id="GO:0005737">
    <property type="term" value="C:cytoplasm"/>
    <property type="evidence" value="ECO:0007669"/>
    <property type="project" value="UniProtKB-SubCell"/>
</dbReference>
<feature type="domain" description="tRNA(Ile)-lysidine synthase substrate-binding" evidence="9">
    <location>
        <begin position="262"/>
        <end position="324"/>
    </location>
</feature>
<reference evidence="10 11" key="1">
    <citation type="submission" date="2018-10" db="EMBL/GenBank/DDBJ databases">
        <title>Comamonadaceae CDC group NO-1 genome sequencing and assembly.</title>
        <authorList>
            <person name="Bernier A.-M."/>
            <person name="Bernard K."/>
        </authorList>
    </citation>
    <scope>NUCLEOTIDE SEQUENCE [LARGE SCALE GENOMIC DNA]</scope>
    <source>
        <strain evidence="10 11">NML161473</strain>
    </source>
</reference>